<organism evidence="2 3">
    <name type="scientific">Xenorhabdus cabanillasii JM26</name>
    <dbReference type="NCBI Taxonomy" id="1427517"/>
    <lineage>
        <taxon>Bacteria</taxon>
        <taxon>Pseudomonadati</taxon>
        <taxon>Pseudomonadota</taxon>
        <taxon>Gammaproteobacteria</taxon>
        <taxon>Enterobacterales</taxon>
        <taxon>Morganellaceae</taxon>
        <taxon>Xenorhabdus</taxon>
    </lineage>
</organism>
<comment type="caution">
    <text evidence="2">The sequence shown here is derived from an EMBL/GenBank/DDBJ whole genome shotgun (WGS) entry which is preliminary data.</text>
</comment>
<keyword evidence="1" id="KW-1133">Transmembrane helix</keyword>
<evidence type="ECO:0000313" key="2">
    <source>
        <dbReference type="EMBL" id="CDL86652.1"/>
    </source>
</evidence>
<name>W1J7B9_9GAMM</name>
<reference evidence="2 3" key="1">
    <citation type="submission" date="2013-11" db="EMBL/GenBank/DDBJ databases">
        <title>Draft genome sequence and annotation of the entomopathogenic bacterium, Xenorhabdus cabanillasi strain JM26.</title>
        <authorList>
            <person name="Gualtieri M."/>
            <person name="Ogier J.C."/>
            <person name="Pages S."/>
            <person name="Givaudan A."/>
            <person name="Gaudriault S."/>
        </authorList>
    </citation>
    <scope>NUCLEOTIDE SEQUENCE [LARGE SCALE GENOMIC DNA]</scope>
    <source>
        <strain evidence="2 3">JM26</strain>
    </source>
</reference>
<protein>
    <submittedName>
        <fullName evidence="2">Uncharacterized protein</fullName>
    </submittedName>
</protein>
<dbReference type="AlphaFoldDB" id="W1J7B9"/>
<feature type="transmembrane region" description="Helical" evidence="1">
    <location>
        <begin position="6"/>
        <end position="31"/>
    </location>
</feature>
<sequence>MTGVFFYLLFSVFLLSPFIYFLNISFVFVCIEIFTMINNSD</sequence>
<evidence type="ECO:0000313" key="3">
    <source>
        <dbReference type="Proteomes" id="UP000019197"/>
    </source>
</evidence>
<gene>
    <name evidence="2" type="ORF">XCR1_4300001</name>
</gene>
<accession>W1J7B9</accession>
<keyword evidence="1" id="KW-0472">Membrane</keyword>
<dbReference type="Proteomes" id="UP000019197">
    <property type="component" value="Unassembled WGS sequence"/>
</dbReference>
<proteinExistence type="predicted"/>
<dbReference type="EMBL" id="CBXE010000369">
    <property type="protein sequence ID" value="CDL86652.1"/>
    <property type="molecule type" value="Genomic_DNA"/>
</dbReference>
<evidence type="ECO:0000256" key="1">
    <source>
        <dbReference type="SAM" id="Phobius"/>
    </source>
</evidence>
<keyword evidence="1" id="KW-0812">Transmembrane</keyword>